<dbReference type="Proteomes" id="UP001497497">
    <property type="component" value="Unassembled WGS sequence"/>
</dbReference>
<dbReference type="EMBL" id="CAXITT010000374">
    <property type="protein sequence ID" value="CAL1540206.1"/>
    <property type="molecule type" value="Genomic_DNA"/>
</dbReference>
<evidence type="ECO:0000256" key="1">
    <source>
        <dbReference type="ARBA" id="ARBA00009024"/>
    </source>
</evidence>
<dbReference type="InterPro" id="IPR006461">
    <property type="entry name" value="PLAC_motif_containing"/>
</dbReference>
<feature type="compositionally biased region" description="Basic and acidic residues" evidence="2">
    <location>
        <begin position="1"/>
        <end position="12"/>
    </location>
</feature>
<accession>A0AAV2I4T1</accession>
<comment type="similarity">
    <text evidence="1">Belongs to the cornifelin family.</text>
</comment>
<reference evidence="3 4" key="1">
    <citation type="submission" date="2024-04" db="EMBL/GenBank/DDBJ databases">
        <authorList>
            <consortium name="Genoscope - CEA"/>
            <person name="William W."/>
        </authorList>
    </citation>
    <scope>NUCLEOTIDE SEQUENCE [LARGE SCALE GENOMIC DNA]</scope>
</reference>
<evidence type="ECO:0008006" key="5">
    <source>
        <dbReference type="Google" id="ProtNLM"/>
    </source>
</evidence>
<sequence>MAESSKNEKDGKTPASKASELPAPEVVTEQPVPAPPQYNQVGPTPYMAPMTSMGPGAQTMSHSTNVTIVQQQPQRAQPRQWDTGLCDCCSDMNVCLLGMCCYPCLECKVATDMNESCCLPYCVPGWMIVLRTKIRTERNIAGSVMNDCSVVCTCPMLALCQLAREANIARAEQRARPV</sequence>
<evidence type="ECO:0000256" key="2">
    <source>
        <dbReference type="SAM" id="MobiDB-lite"/>
    </source>
</evidence>
<organism evidence="3 4">
    <name type="scientific">Lymnaea stagnalis</name>
    <name type="common">Great pond snail</name>
    <name type="synonym">Helix stagnalis</name>
    <dbReference type="NCBI Taxonomy" id="6523"/>
    <lineage>
        <taxon>Eukaryota</taxon>
        <taxon>Metazoa</taxon>
        <taxon>Spiralia</taxon>
        <taxon>Lophotrochozoa</taxon>
        <taxon>Mollusca</taxon>
        <taxon>Gastropoda</taxon>
        <taxon>Heterobranchia</taxon>
        <taxon>Euthyneura</taxon>
        <taxon>Panpulmonata</taxon>
        <taxon>Hygrophila</taxon>
        <taxon>Lymnaeoidea</taxon>
        <taxon>Lymnaeidae</taxon>
        <taxon>Lymnaea</taxon>
    </lineage>
</organism>
<gene>
    <name evidence="3" type="ORF">GSLYS_00013909001</name>
</gene>
<keyword evidence="4" id="KW-1185">Reference proteome</keyword>
<protein>
    <recommendedName>
        <fullName evidence="5">Cornifelin</fullName>
    </recommendedName>
</protein>
<evidence type="ECO:0000313" key="4">
    <source>
        <dbReference type="Proteomes" id="UP001497497"/>
    </source>
</evidence>
<dbReference type="PANTHER" id="PTHR15907">
    <property type="entry name" value="DUF614 FAMILY PROTEIN-RELATED"/>
    <property type="match status" value="1"/>
</dbReference>
<evidence type="ECO:0000313" key="3">
    <source>
        <dbReference type="EMBL" id="CAL1540206.1"/>
    </source>
</evidence>
<dbReference type="AlphaFoldDB" id="A0AAV2I4T1"/>
<comment type="caution">
    <text evidence="3">The sequence shown here is derived from an EMBL/GenBank/DDBJ whole genome shotgun (WGS) entry which is preliminary data.</text>
</comment>
<name>A0AAV2I4T1_LYMST</name>
<dbReference type="NCBIfam" id="TIGR01571">
    <property type="entry name" value="A_thal_Cys_rich"/>
    <property type="match status" value="1"/>
</dbReference>
<dbReference type="Pfam" id="PF04749">
    <property type="entry name" value="PLAC8"/>
    <property type="match status" value="1"/>
</dbReference>
<feature type="region of interest" description="Disordered" evidence="2">
    <location>
        <begin position="1"/>
        <end position="46"/>
    </location>
</feature>
<proteinExistence type="inferred from homology"/>